<gene>
    <name evidence="1" type="ORF">E1301_Tti024362</name>
</gene>
<dbReference type="EMBL" id="SOYY01000024">
    <property type="protein sequence ID" value="KAA0702555.1"/>
    <property type="molecule type" value="Genomic_DNA"/>
</dbReference>
<name>A0A5A9N086_9TELE</name>
<protein>
    <submittedName>
        <fullName evidence="1">Vacuolar protein sorting-associated protein 13B</fullName>
    </submittedName>
</protein>
<reference evidence="1 2" key="1">
    <citation type="journal article" date="2019" name="Mol. Ecol. Resour.">
        <title>Chromosome-level genome assembly of Triplophysa tibetana, a fish adapted to the harsh high-altitude environment of the Tibetan Plateau.</title>
        <authorList>
            <person name="Yang X."/>
            <person name="Liu H."/>
            <person name="Ma Z."/>
            <person name="Zou Y."/>
            <person name="Zou M."/>
            <person name="Mao Y."/>
            <person name="Li X."/>
            <person name="Wang H."/>
            <person name="Chen T."/>
            <person name="Wang W."/>
            <person name="Yang R."/>
        </authorList>
    </citation>
    <scope>NUCLEOTIDE SEQUENCE [LARGE SCALE GENOMIC DNA]</scope>
    <source>
        <strain evidence="1">TTIB1903HZAU</strain>
        <tissue evidence="1">Muscle</tissue>
    </source>
</reference>
<sequence length="165" mass="17959">MLQSLGRAELHMALEVCMVSGSGQEHSGCLLLSGEVLFVVSVCEDAQQQAFPITEIQCEHDTHTPGRITLTLQQHRVASDTEGDGGGRESLSELQYKRLVDFVTGASQYLSPSAASLSHQTFIAPAEPPSTATKTYHYQADPAFACVFICKFTMVKNKALRIGFH</sequence>
<dbReference type="InterPro" id="IPR039782">
    <property type="entry name" value="VPS13B"/>
</dbReference>
<proteinExistence type="predicted"/>
<accession>A0A5A9N086</accession>
<dbReference type="Proteomes" id="UP000324632">
    <property type="component" value="Chromosome 24"/>
</dbReference>
<comment type="caution">
    <text evidence="1">The sequence shown here is derived from an EMBL/GenBank/DDBJ whole genome shotgun (WGS) entry which is preliminary data.</text>
</comment>
<dbReference type="PANTHER" id="PTHR12517:SF0">
    <property type="entry name" value="INTERMEMBRANE LIPID TRANSFER PROTEIN VPS13B"/>
    <property type="match status" value="1"/>
</dbReference>
<keyword evidence="2" id="KW-1185">Reference proteome</keyword>
<evidence type="ECO:0000313" key="2">
    <source>
        <dbReference type="Proteomes" id="UP000324632"/>
    </source>
</evidence>
<dbReference type="PANTHER" id="PTHR12517">
    <property type="entry name" value="VACUOLAR PROTEIN SORTING-ASSOCIATED PROTEIN 13B"/>
    <property type="match status" value="1"/>
</dbReference>
<dbReference type="AlphaFoldDB" id="A0A5A9N086"/>
<organism evidence="1 2">
    <name type="scientific">Triplophysa tibetana</name>
    <dbReference type="NCBI Taxonomy" id="1572043"/>
    <lineage>
        <taxon>Eukaryota</taxon>
        <taxon>Metazoa</taxon>
        <taxon>Chordata</taxon>
        <taxon>Craniata</taxon>
        <taxon>Vertebrata</taxon>
        <taxon>Euteleostomi</taxon>
        <taxon>Actinopterygii</taxon>
        <taxon>Neopterygii</taxon>
        <taxon>Teleostei</taxon>
        <taxon>Ostariophysi</taxon>
        <taxon>Cypriniformes</taxon>
        <taxon>Nemacheilidae</taxon>
        <taxon>Triplophysa</taxon>
    </lineage>
</organism>
<evidence type="ECO:0000313" key="1">
    <source>
        <dbReference type="EMBL" id="KAA0702555.1"/>
    </source>
</evidence>